<proteinExistence type="inferred from homology"/>
<evidence type="ECO:0000256" key="5">
    <source>
        <dbReference type="ARBA" id="ARBA00023136"/>
    </source>
</evidence>
<dbReference type="GO" id="GO:0016020">
    <property type="term" value="C:membrane"/>
    <property type="evidence" value="ECO:0007669"/>
    <property type="project" value="UniProtKB-SubCell"/>
</dbReference>
<evidence type="ECO:0000256" key="2">
    <source>
        <dbReference type="ARBA" id="ARBA00022448"/>
    </source>
</evidence>
<dbReference type="InterPro" id="IPR001204">
    <property type="entry name" value="Phos_transporter"/>
</dbReference>
<evidence type="ECO:0000256" key="3">
    <source>
        <dbReference type="ARBA" id="ARBA00022692"/>
    </source>
</evidence>
<feature type="transmembrane region" description="Helical" evidence="6">
    <location>
        <begin position="435"/>
        <end position="456"/>
    </location>
</feature>
<dbReference type="Pfam" id="PF01384">
    <property type="entry name" value="PHO4"/>
    <property type="match status" value="1"/>
</dbReference>
<dbReference type="PANTHER" id="PTHR11101:SF16">
    <property type="entry name" value="PHOSPHATE TRANSPORTER"/>
    <property type="match status" value="1"/>
</dbReference>
<feature type="transmembrane region" description="Helical" evidence="6">
    <location>
        <begin position="462"/>
        <end position="480"/>
    </location>
</feature>
<keyword evidence="4 6" id="KW-1133">Transmembrane helix</keyword>
<feature type="transmembrane region" description="Helical" evidence="6">
    <location>
        <begin position="89"/>
        <end position="106"/>
    </location>
</feature>
<evidence type="ECO:0000313" key="7">
    <source>
        <dbReference type="EMBL" id="BBL04589.1"/>
    </source>
</evidence>
<dbReference type="GO" id="GO:0035435">
    <property type="term" value="P:phosphate ion transmembrane transport"/>
    <property type="evidence" value="ECO:0007669"/>
    <property type="project" value="TreeGrafter"/>
</dbReference>
<reference evidence="8" key="1">
    <citation type="submission" date="2019-06" db="EMBL/GenBank/DDBJ databases">
        <title>Alistipes onderdonkii subsp. vulgaris subsp. nov., Alistipes dispar sp. nov. and Alistipes communis sp. nov., isolated from human faeces, and creation of Alistipes onderdonkii subsp. onderdonkii subsp. nov.</title>
        <authorList>
            <person name="Sakamoto M."/>
            <person name="Ikeyama N."/>
            <person name="Ogata Y."/>
            <person name="Suda W."/>
            <person name="Iino T."/>
            <person name="Hattori M."/>
            <person name="Ohkuma M."/>
        </authorList>
    </citation>
    <scope>NUCLEOTIDE SEQUENCE [LARGE SCALE GENOMIC DNA]</scope>
    <source>
        <strain evidence="8">5CBH24</strain>
    </source>
</reference>
<keyword evidence="6" id="KW-0592">Phosphate transport</keyword>
<comment type="subcellular location">
    <subcellularLocation>
        <location evidence="1 6">Membrane</location>
        <topology evidence="1 6">Multi-pass membrane protein</topology>
    </subcellularLocation>
</comment>
<evidence type="ECO:0000313" key="8">
    <source>
        <dbReference type="Proteomes" id="UP000318946"/>
    </source>
</evidence>
<keyword evidence="2 6" id="KW-0813">Transport</keyword>
<sequence>MNDAANFLNSAIGSKAAPVRVIMAVASVGIIVGAVTSTGMMEVARSGMFDPSRFTFRDVMILYFSVMLANIILLDVYNTMGLPTSTTVALVFCLLGAALAVSTVVITSNDEISLVEIGRYINSTRAMAILAGILLSVILAFTLGTLVMYVSRAIFSFRYHTLFRRYGALWCGISFTAIVYFALFKGLQGVMNGSALFAYIDSRLALSLFVLWILCSILLFFLQMFGVNILKLNILAGTFSLALAFAGNDLVNFVGVPVAGYDSYMMARASGDAAMTMGGLATDASANILLLLAAGAIMIVTLWTSRRALSVSKTELSLSNQNEGEERYGSSVVSRGLVRAAMNVNAFYERIMPARLQRAVAARFEKLPEEEREGGSYDLIRATVNLTTASILISIATSLKLPLSTTYVCFMVSMGSSLADRAWGRESAVYRITGVLTVVSGWFVTGFGAFTIAFLVGLTLMYGGNAAVLIVSALCGWMLVRSNRRKNKAAAVETQQPAASRAKDTEGVIEECIAEVCYTMGQVTRIYDRTLIAVFKENRKVLREMVQQSNDLFYRSRERKYKVMPLLLRLQDNEIDSGHYYVQVVDYMNEITKSLLHVTRPCFDHIDNNHEGMTREQIEDLMKINDEVETIFTRINVMLRNNDFADIDLILELRDELFESIADAIKRQLKRIKNKQSSTKASLLYLTILNETKTMVLQARNLVKSQRYFLEHKTE</sequence>
<dbReference type="Proteomes" id="UP000318946">
    <property type="component" value="Chromosome"/>
</dbReference>
<feature type="transmembrane region" description="Helical" evidence="6">
    <location>
        <begin position="21"/>
        <end position="40"/>
    </location>
</feature>
<dbReference type="PANTHER" id="PTHR11101">
    <property type="entry name" value="PHOSPHATE TRANSPORTER"/>
    <property type="match status" value="1"/>
</dbReference>
<name>A0A4Y1WWI3_9BACT</name>
<feature type="transmembrane region" description="Helical" evidence="6">
    <location>
        <begin position="204"/>
        <end position="222"/>
    </location>
</feature>
<dbReference type="KEGG" id="acou:A5CBH24_19020"/>
<comment type="similarity">
    <text evidence="6">Belongs to the inorganic phosphate transporter (PiT) (TC 2.A.20) family.</text>
</comment>
<dbReference type="AlphaFoldDB" id="A0A4Y1WWI3"/>
<gene>
    <name evidence="7" type="ORF">A5CBH24_19020</name>
</gene>
<accession>A0A4Y1WWI3</accession>
<evidence type="ECO:0000256" key="4">
    <source>
        <dbReference type="ARBA" id="ARBA00022989"/>
    </source>
</evidence>
<dbReference type="EMBL" id="AP019735">
    <property type="protein sequence ID" value="BBL04589.1"/>
    <property type="molecule type" value="Genomic_DNA"/>
</dbReference>
<organism evidence="7 8">
    <name type="scientific">Alistipes communis</name>
    <dbReference type="NCBI Taxonomy" id="2585118"/>
    <lineage>
        <taxon>Bacteria</taxon>
        <taxon>Pseudomonadati</taxon>
        <taxon>Bacteroidota</taxon>
        <taxon>Bacteroidia</taxon>
        <taxon>Bacteroidales</taxon>
        <taxon>Rikenellaceae</taxon>
        <taxon>Alistipes</taxon>
    </lineage>
</organism>
<keyword evidence="8" id="KW-1185">Reference proteome</keyword>
<keyword evidence="5 6" id="KW-0472">Membrane</keyword>
<evidence type="ECO:0000256" key="6">
    <source>
        <dbReference type="RuleBase" id="RU363058"/>
    </source>
</evidence>
<keyword evidence="3 6" id="KW-0812">Transmembrane</keyword>
<protein>
    <recommendedName>
        <fullName evidence="6">Phosphate transporter</fullName>
    </recommendedName>
</protein>
<dbReference type="GO" id="GO:0005315">
    <property type="term" value="F:phosphate transmembrane transporter activity"/>
    <property type="evidence" value="ECO:0007669"/>
    <property type="project" value="InterPro"/>
</dbReference>
<feature type="transmembrane region" description="Helical" evidence="6">
    <location>
        <begin position="126"/>
        <end position="150"/>
    </location>
</feature>
<feature type="transmembrane region" description="Helical" evidence="6">
    <location>
        <begin position="234"/>
        <end position="256"/>
    </location>
</feature>
<evidence type="ECO:0000256" key="1">
    <source>
        <dbReference type="ARBA" id="ARBA00004141"/>
    </source>
</evidence>
<feature type="transmembrane region" description="Helical" evidence="6">
    <location>
        <begin position="284"/>
        <end position="303"/>
    </location>
</feature>
<feature type="transmembrane region" description="Helical" evidence="6">
    <location>
        <begin position="60"/>
        <end position="77"/>
    </location>
</feature>
<feature type="transmembrane region" description="Helical" evidence="6">
    <location>
        <begin position="162"/>
        <end position="184"/>
    </location>
</feature>